<dbReference type="RefSeq" id="WP_154763139.1">
    <property type="nucleotide sequence ID" value="NZ_WMBT01000001.1"/>
</dbReference>
<protein>
    <submittedName>
        <fullName evidence="2">Uncharacterized protein</fullName>
    </submittedName>
</protein>
<feature type="compositionally biased region" description="Basic and acidic residues" evidence="1">
    <location>
        <begin position="154"/>
        <end position="164"/>
    </location>
</feature>
<evidence type="ECO:0000256" key="1">
    <source>
        <dbReference type="SAM" id="MobiDB-lite"/>
    </source>
</evidence>
<comment type="caution">
    <text evidence="2">The sequence shown here is derived from an EMBL/GenBank/DDBJ whole genome shotgun (WGS) entry which is preliminary data.</text>
</comment>
<keyword evidence="3" id="KW-1185">Reference proteome</keyword>
<evidence type="ECO:0000313" key="2">
    <source>
        <dbReference type="EMBL" id="MTD99064.1"/>
    </source>
</evidence>
<name>A0A6L6HLV9_9RHOB</name>
<dbReference type="Proteomes" id="UP000481417">
    <property type="component" value="Unassembled WGS sequence"/>
</dbReference>
<sequence>MKQHWNGKPNPATAAPDLTETETALERMGFPLTTDRLPALTDAEVMQVVAAAFAEPSDHAGQSGDAHCAKCGGQIGAAAPDPTGDLLQAVLALVRAHGQAVAVPVPQPRRRAKASPKWIADTLRLIQERGLTPTGIVHRPDGSTVIEIGNPPAPEKRKPKGWDI</sequence>
<dbReference type="AlphaFoldDB" id="A0A6L6HLV9"/>
<dbReference type="EMBL" id="WMBT01000001">
    <property type="protein sequence ID" value="MTD99064.1"/>
    <property type="molecule type" value="Genomic_DNA"/>
</dbReference>
<accession>A0A6L6HLV9</accession>
<reference evidence="2 3" key="1">
    <citation type="submission" date="2019-11" db="EMBL/GenBank/DDBJ databases">
        <authorList>
            <person name="Lang L."/>
        </authorList>
    </citation>
    <scope>NUCLEOTIDE SEQUENCE [LARGE SCALE GENOMIC DNA]</scope>
    <source>
        <strain evidence="2 3">YIM 132242</strain>
    </source>
</reference>
<evidence type="ECO:0000313" key="3">
    <source>
        <dbReference type="Proteomes" id="UP000481417"/>
    </source>
</evidence>
<gene>
    <name evidence="2" type="ORF">GIY56_02045</name>
</gene>
<feature type="region of interest" description="Disordered" evidence="1">
    <location>
        <begin position="134"/>
        <end position="164"/>
    </location>
</feature>
<organism evidence="2 3">
    <name type="scientific">Paracoccus lichenicola</name>
    <dbReference type="NCBI Taxonomy" id="2665644"/>
    <lineage>
        <taxon>Bacteria</taxon>
        <taxon>Pseudomonadati</taxon>
        <taxon>Pseudomonadota</taxon>
        <taxon>Alphaproteobacteria</taxon>
        <taxon>Rhodobacterales</taxon>
        <taxon>Paracoccaceae</taxon>
        <taxon>Paracoccus</taxon>
    </lineage>
</organism>
<proteinExistence type="predicted"/>